<dbReference type="InterPro" id="IPR033656">
    <property type="entry name" value="HisRS_anticodon"/>
</dbReference>
<dbReference type="EMBL" id="BQNB010020279">
    <property type="protein sequence ID" value="GJT94263.1"/>
    <property type="molecule type" value="Genomic_DNA"/>
</dbReference>
<dbReference type="PANTHER" id="PTHR11476">
    <property type="entry name" value="HISTIDYL-TRNA SYNTHETASE"/>
    <property type="match status" value="1"/>
</dbReference>
<comment type="catalytic activity">
    <reaction evidence="8">
        <text>tRNA(His) + L-histidine + ATP = L-histidyl-tRNA(His) + AMP + diphosphate + H(+)</text>
        <dbReference type="Rhea" id="RHEA:17313"/>
        <dbReference type="Rhea" id="RHEA-COMP:9665"/>
        <dbReference type="Rhea" id="RHEA-COMP:9689"/>
        <dbReference type="ChEBI" id="CHEBI:15378"/>
        <dbReference type="ChEBI" id="CHEBI:30616"/>
        <dbReference type="ChEBI" id="CHEBI:33019"/>
        <dbReference type="ChEBI" id="CHEBI:57595"/>
        <dbReference type="ChEBI" id="CHEBI:78442"/>
        <dbReference type="ChEBI" id="CHEBI:78527"/>
        <dbReference type="ChEBI" id="CHEBI:456215"/>
        <dbReference type="EC" id="6.1.1.21"/>
    </reaction>
</comment>
<dbReference type="EC" id="6.1.1.21" evidence="2"/>
<dbReference type="Gene3D" id="3.40.50.800">
    <property type="entry name" value="Anticodon-binding domain"/>
    <property type="match status" value="2"/>
</dbReference>
<dbReference type="Pfam" id="PF03129">
    <property type="entry name" value="HGTP_anticodon"/>
    <property type="match status" value="2"/>
</dbReference>
<keyword evidence="7" id="KW-0030">Aminoacyl-tRNA synthetase</keyword>
<evidence type="ECO:0000256" key="8">
    <source>
        <dbReference type="ARBA" id="ARBA00047639"/>
    </source>
</evidence>
<proteinExistence type="inferred from homology"/>
<dbReference type="PROSITE" id="PS50862">
    <property type="entry name" value="AA_TRNA_LIGASE_II"/>
    <property type="match status" value="1"/>
</dbReference>
<dbReference type="Proteomes" id="UP001151760">
    <property type="component" value="Unassembled WGS sequence"/>
</dbReference>
<dbReference type="InterPro" id="IPR004154">
    <property type="entry name" value="Anticodon-bd"/>
</dbReference>
<evidence type="ECO:0000256" key="6">
    <source>
        <dbReference type="ARBA" id="ARBA00022917"/>
    </source>
</evidence>
<evidence type="ECO:0000256" key="7">
    <source>
        <dbReference type="ARBA" id="ARBA00023146"/>
    </source>
</evidence>
<organism evidence="10 11">
    <name type="scientific">Tanacetum coccineum</name>
    <dbReference type="NCBI Taxonomy" id="301880"/>
    <lineage>
        <taxon>Eukaryota</taxon>
        <taxon>Viridiplantae</taxon>
        <taxon>Streptophyta</taxon>
        <taxon>Embryophyta</taxon>
        <taxon>Tracheophyta</taxon>
        <taxon>Spermatophyta</taxon>
        <taxon>Magnoliopsida</taxon>
        <taxon>eudicotyledons</taxon>
        <taxon>Gunneridae</taxon>
        <taxon>Pentapetalae</taxon>
        <taxon>asterids</taxon>
        <taxon>campanulids</taxon>
        <taxon>Asterales</taxon>
        <taxon>Asteraceae</taxon>
        <taxon>Asteroideae</taxon>
        <taxon>Anthemideae</taxon>
        <taxon>Anthemidinae</taxon>
        <taxon>Tanacetum</taxon>
    </lineage>
</organism>
<dbReference type="GO" id="GO:0016874">
    <property type="term" value="F:ligase activity"/>
    <property type="evidence" value="ECO:0007669"/>
    <property type="project" value="UniProtKB-KW"/>
</dbReference>
<keyword evidence="5" id="KW-0067">ATP-binding</keyword>
<comment type="caution">
    <text evidence="10">The sequence shown here is derived from an EMBL/GenBank/DDBJ whole genome shotgun (WGS) entry which is preliminary data.</text>
</comment>
<gene>
    <name evidence="10" type="ORF">Tco_1083108</name>
</gene>
<keyword evidence="3 10" id="KW-0436">Ligase</keyword>
<dbReference type="InterPro" id="IPR045864">
    <property type="entry name" value="aa-tRNA-synth_II/BPL/LPL"/>
</dbReference>
<evidence type="ECO:0000313" key="10">
    <source>
        <dbReference type="EMBL" id="GJT94263.1"/>
    </source>
</evidence>
<dbReference type="InterPro" id="IPR041715">
    <property type="entry name" value="HisRS-like_core"/>
</dbReference>
<evidence type="ECO:0000256" key="5">
    <source>
        <dbReference type="ARBA" id="ARBA00022840"/>
    </source>
</evidence>
<dbReference type="NCBIfam" id="TIGR00442">
    <property type="entry name" value="hisS"/>
    <property type="match status" value="1"/>
</dbReference>
<evidence type="ECO:0000259" key="9">
    <source>
        <dbReference type="PROSITE" id="PS50862"/>
    </source>
</evidence>
<evidence type="ECO:0000256" key="1">
    <source>
        <dbReference type="ARBA" id="ARBA00008226"/>
    </source>
</evidence>
<dbReference type="Gene3D" id="3.30.930.10">
    <property type="entry name" value="Bira Bifunctional Protein, Domain 2"/>
    <property type="match status" value="3"/>
</dbReference>
<keyword evidence="6" id="KW-0648">Protein biosynthesis</keyword>
<dbReference type="CDD" id="cd00773">
    <property type="entry name" value="HisRS-like_core"/>
    <property type="match status" value="1"/>
</dbReference>
<evidence type="ECO:0000256" key="4">
    <source>
        <dbReference type="ARBA" id="ARBA00022741"/>
    </source>
</evidence>
<name>A0ABQ5I2D1_9ASTR</name>
<reference evidence="10" key="2">
    <citation type="submission" date="2022-01" db="EMBL/GenBank/DDBJ databases">
        <authorList>
            <person name="Yamashiro T."/>
            <person name="Shiraishi A."/>
            <person name="Satake H."/>
            <person name="Nakayama K."/>
        </authorList>
    </citation>
    <scope>NUCLEOTIDE SEQUENCE</scope>
</reference>
<reference evidence="10" key="1">
    <citation type="journal article" date="2022" name="Int. J. Mol. Sci.">
        <title>Draft Genome of Tanacetum Coccineum: Genomic Comparison of Closely Related Tanacetum-Family Plants.</title>
        <authorList>
            <person name="Yamashiro T."/>
            <person name="Shiraishi A."/>
            <person name="Nakayama K."/>
            <person name="Satake H."/>
        </authorList>
    </citation>
    <scope>NUCLEOTIDE SEQUENCE</scope>
</reference>
<evidence type="ECO:0000313" key="11">
    <source>
        <dbReference type="Proteomes" id="UP001151760"/>
    </source>
</evidence>
<dbReference type="InterPro" id="IPR015807">
    <property type="entry name" value="His-tRNA-ligase"/>
</dbReference>
<dbReference type="CDD" id="cd00859">
    <property type="entry name" value="HisRS_anticodon"/>
    <property type="match status" value="2"/>
</dbReference>
<dbReference type="Pfam" id="PF13393">
    <property type="entry name" value="tRNA-synt_His"/>
    <property type="match status" value="2"/>
</dbReference>
<dbReference type="SUPFAM" id="SSF52954">
    <property type="entry name" value="Class II aaRS ABD-related"/>
    <property type="match status" value="2"/>
</dbReference>
<dbReference type="HAMAP" id="MF_00127">
    <property type="entry name" value="His_tRNA_synth"/>
    <property type="match status" value="1"/>
</dbReference>
<evidence type="ECO:0000256" key="3">
    <source>
        <dbReference type="ARBA" id="ARBA00022598"/>
    </source>
</evidence>
<dbReference type="InterPro" id="IPR036621">
    <property type="entry name" value="Anticodon-bd_dom_sf"/>
</dbReference>
<evidence type="ECO:0000256" key="2">
    <source>
        <dbReference type="ARBA" id="ARBA00012815"/>
    </source>
</evidence>
<protein>
    <recommendedName>
        <fullName evidence="2">histidine--tRNA ligase</fullName>
        <ecNumber evidence="2">6.1.1.21</ecNumber>
    </recommendedName>
</protein>
<sequence length="1653" mass="183253">MSLEEGVDPQKFDELAQAYGKLAIQSTTPSDSIEPSGTKNAEIAGVLMLGGKGSSLSSDSVFNFATASTPQILKLDPSTLARLSSGHILKAPSSPFKLQLSVPDYLTPEEAKASILVLLNTLLRRSPSPCASQLSDILNNDAQTFILDLEFDRQDDVEFFKNCWPDIISRAICALLDRAASSLSKVSDAVAALSCEALKTDPITAFNSFTDSGDGFSDKDRASVASDFKALLNGSNMCGGNTNTQTQCSALLFDIPITHGRLRSLCRSSHSSTRVELNSIPLAHGGASKDLTGFFSSLAFSLESLGEGSWQRAKLCLDNLVKDELFPNLAESFNASCPNVEKLKDSVKSSFAFLMEERYVKYLHELYSLTEAVRKILSWEATISFMSLEGSEMIKVKEVVADGDKKKDKKKKTAALEKGTTVLMKFMKKRLQSVTSNIDPEKVLSLLDLKDASFDQLLQEVKQVVDSNETRRLPKIPKGTRDFSKEQMAVREKAFSIITDVFKRHGALALDTPVFELRETLTGKYGEDSKLIYDLADQCDFDIAGDESIGPDFEVVYILTELLDELNIGEYEIRLNHRKLLDGMLDICGVPSHKIRTVCSSIDKLDKHTFQQIKNELIDEKGLDTETVDKIGSFVNLRGHPLELLSQLKKEGSPFLTNDSSKQALNNLDKLFQALDSARCVHKVVFDLSLARGLDYYTGVIYEAVTKGATQFRNRSVVFTIMEENQKDDKQRLRASETQVLVSILGDDYNLAAKLASMCWDAKLKTEFLVSKRRSKHFDRAKESGIPWIVIVGDKEIEKGVVTLKNMDAQVEKEVLESDFVDELIRLINTPQSSFDELAQAYGKLAIQSTTPSDSIEPSGTKNAAIGAGLSNTLREAKSFCDPFILNTLLFDRQDDVEFFKNCWPDIISRAICALLDRAASSLSKVSDAVVALSCEALKTDPTTAFNSFTDSGDGFSDKDRASVASDFKALLNGSNMCGGNTNTQCSALLFDIPITHGRLRSLCRSSHSSTRVELNSIPLAHGGASKDLTGFFSSLAFALESLGEGSWQRAKLCLDNLVKDELFPNLAESFNASCPNVEKLKDSVKSSFAFLMEESYVKCLHELYSLTEAVKKILSWEATISFMSLEGSELIKVKEVVADGDKKKDKKKKTATLGKGTTVLMKFIRKRLQSVTSNIDASSLFDLKDASFDQLLQEVKQVVDSNESTRLPKIPKGTRDFSKEQMAVREKAFAIITNVFKRHGALALDTPVFELRETLTGKYGEDSKLIYDLADQGGELCSLRYDLTVPFARYVAMNRYTSFRRYHIGKVYRRDKPSKGRYREFYQCDFDIAGDESIGPDFEVVYILTELLDELNIGEYEIRLNHRKLLDGMLDICGVPSHKIRTVCSSIDKLDKHTFQQIKNELVGEKGLDTETVDKIGSFVNLRGHPLELLSQLKKEGSPFLTNDSSKQALNYLDKLFQALDSARCVHKVVFDLSLARGLDYYTGVIYEAVTKGATQVGSIAAGGRYDDLIGTIGSKPVAAIGVSLGIERVFTIMEENQKDDKQRLRASETQVLVSILGDDYNLAAKLASMCWDAKLKTEFLVSKRRSKHFDRAKESGIPWIVIVGDKEVEKGVVTLKNMDAQVEKEVLESDFVDELIRLINTPQSSVTVKQN</sequence>
<dbReference type="InterPro" id="IPR006195">
    <property type="entry name" value="aa-tRNA-synth_II"/>
</dbReference>
<dbReference type="SUPFAM" id="SSF55681">
    <property type="entry name" value="Class II aaRS and biotin synthetases"/>
    <property type="match status" value="2"/>
</dbReference>
<accession>A0ABQ5I2D1</accession>
<keyword evidence="4" id="KW-0547">Nucleotide-binding</keyword>
<keyword evidence="11" id="KW-1185">Reference proteome</keyword>
<feature type="domain" description="Aminoacyl-transfer RNA synthetases class-II family profile" evidence="9">
    <location>
        <begin position="1190"/>
        <end position="1548"/>
    </location>
</feature>
<dbReference type="PANTHER" id="PTHR11476:SF7">
    <property type="entry name" value="HISTIDINE--TRNA LIGASE"/>
    <property type="match status" value="1"/>
</dbReference>
<comment type="similarity">
    <text evidence="1">Belongs to the class-II aminoacyl-tRNA synthetase family.</text>
</comment>